<name>A0AAW0I3J9_MYOGA</name>
<sequence length="152" mass="17550">MNSTCLNHEVIFLLDFTDATNHLKIIAVVPIKLLIRVGGDIDILTIFLISPKKALRRGLTQIILLWKEREFLYYSEKSQTLRVTINRHMQLYPLLEGESCQLLDKRPVYLCVLAPICDKPTLWNDKQPGVRKLFSPGQSLLHFPVTLHQTEK</sequence>
<evidence type="ECO:0000313" key="2">
    <source>
        <dbReference type="Proteomes" id="UP001488838"/>
    </source>
</evidence>
<proteinExistence type="predicted"/>
<accession>A0AAW0I3J9</accession>
<dbReference type="Proteomes" id="UP001488838">
    <property type="component" value="Unassembled WGS sequence"/>
</dbReference>
<evidence type="ECO:0000313" key="1">
    <source>
        <dbReference type="EMBL" id="KAK7808982.1"/>
    </source>
</evidence>
<keyword evidence="2" id="KW-1185">Reference proteome</keyword>
<dbReference type="AlphaFoldDB" id="A0AAW0I3J9"/>
<gene>
    <name evidence="1" type="ORF">U0070_010129</name>
</gene>
<reference evidence="1 2" key="1">
    <citation type="journal article" date="2023" name="bioRxiv">
        <title>Conserved and derived expression patterns and positive selection on dental genes reveal complex evolutionary context of ever-growing rodent molars.</title>
        <authorList>
            <person name="Calamari Z.T."/>
            <person name="Song A."/>
            <person name="Cohen E."/>
            <person name="Akter M."/>
            <person name="Roy R.D."/>
            <person name="Hallikas O."/>
            <person name="Christensen M.M."/>
            <person name="Li P."/>
            <person name="Marangoni P."/>
            <person name="Jernvall J."/>
            <person name="Klein O.D."/>
        </authorList>
    </citation>
    <scope>NUCLEOTIDE SEQUENCE [LARGE SCALE GENOMIC DNA]</scope>
    <source>
        <strain evidence="1">V071</strain>
    </source>
</reference>
<feature type="non-terminal residue" evidence="1">
    <location>
        <position position="152"/>
    </location>
</feature>
<dbReference type="EMBL" id="JBBHLL010000225">
    <property type="protein sequence ID" value="KAK7808982.1"/>
    <property type="molecule type" value="Genomic_DNA"/>
</dbReference>
<protein>
    <submittedName>
        <fullName evidence="1">Uncharacterized protein</fullName>
    </submittedName>
</protein>
<organism evidence="1 2">
    <name type="scientific">Myodes glareolus</name>
    <name type="common">Bank vole</name>
    <name type="synonym">Clethrionomys glareolus</name>
    <dbReference type="NCBI Taxonomy" id="447135"/>
    <lineage>
        <taxon>Eukaryota</taxon>
        <taxon>Metazoa</taxon>
        <taxon>Chordata</taxon>
        <taxon>Craniata</taxon>
        <taxon>Vertebrata</taxon>
        <taxon>Euteleostomi</taxon>
        <taxon>Mammalia</taxon>
        <taxon>Eutheria</taxon>
        <taxon>Euarchontoglires</taxon>
        <taxon>Glires</taxon>
        <taxon>Rodentia</taxon>
        <taxon>Myomorpha</taxon>
        <taxon>Muroidea</taxon>
        <taxon>Cricetidae</taxon>
        <taxon>Arvicolinae</taxon>
        <taxon>Myodes</taxon>
    </lineage>
</organism>
<comment type="caution">
    <text evidence="1">The sequence shown here is derived from an EMBL/GenBank/DDBJ whole genome shotgun (WGS) entry which is preliminary data.</text>
</comment>